<dbReference type="Proteomes" id="UP000076532">
    <property type="component" value="Unassembled WGS sequence"/>
</dbReference>
<name>A0A167TE66_9AGAM</name>
<evidence type="ECO:0000313" key="3">
    <source>
        <dbReference type="Proteomes" id="UP000076532"/>
    </source>
</evidence>
<evidence type="ECO:0000313" key="2">
    <source>
        <dbReference type="EMBL" id="KZP02843.1"/>
    </source>
</evidence>
<protein>
    <submittedName>
        <fullName evidence="2">Uncharacterized protein</fullName>
    </submittedName>
</protein>
<sequence>MLTHLSRPGRLATRHLQLERRTGQLSPASPPIDFLRRNVHLPSRRGHAPNTRHYSQTNSRKGSEITPQPGVVGKRNAAARKLAAEPKPRDNTTMRPGAYATAPDPDGRASQTAEESLSEGKRGSGSSITSLVLPSNSPLRDAALTTVVGLCMGESRWSLDRTYELFPDLMDWFAAASPMGDTLRSTEC</sequence>
<feature type="compositionally biased region" description="Basic residues" evidence="1">
    <location>
        <begin position="37"/>
        <end position="47"/>
    </location>
</feature>
<proteinExistence type="predicted"/>
<organism evidence="2 3">
    <name type="scientific">Athelia psychrophila</name>
    <dbReference type="NCBI Taxonomy" id="1759441"/>
    <lineage>
        <taxon>Eukaryota</taxon>
        <taxon>Fungi</taxon>
        <taxon>Dikarya</taxon>
        <taxon>Basidiomycota</taxon>
        <taxon>Agaricomycotina</taxon>
        <taxon>Agaricomycetes</taxon>
        <taxon>Agaricomycetidae</taxon>
        <taxon>Atheliales</taxon>
        <taxon>Atheliaceae</taxon>
        <taxon>Athelia</taxon>
    </lineage>
</organism>
<feature type="compositionally biased region" description="Polar residues" evidence="1">
    <location>
        <begin position="124"/>
        <end position="134"/>
    </location>
</feature>
<accession>A0A167TE66</accession>
<gene>
    <name evidence="2" type="ORF">FIBSPDRAFT_547758</name>
</gene>
<keyword evidence="3" id="KW-1185">Reference proteome</keyword>
<feature type="compositionally biased region" description="Basic and acidic residues" evidence="1">
    <location>
        <begin position="82"/>
        <end position="92"/>
    </location>
</feature>
<evidence type="ECO:0000256" key="1">
    <source>
        <dbReference type="SAM" id="MobiDB-lite"/>
    </source>
</evidence>
<dbReference type="AlphaFoldDB" id="A0A167TE66"/>
<dbReference type="EMBL" id="KV418274">
    <property type="protein sequence ID" value="KZP02843.1"/>
    <property type="molecule type" value="Genomic_DNA"/>
</dbReference>
<reference evidence="2 3" key="1">
    <citation type="journal article" date="2016" name="Mol. Biol. Evol.">
        <title>Comparative Genomics of Early-Diverging Mushroom-Forming Fungi Provides Insights into the Origins of Lignocellulose Decay Capabilities.</title>
        <authorList>
            <person name="Nagy L.G."/>
            <person name="Riley R."/>
            <person name="Tritt A."/>
            <person name="Adam C."/>
            <person name="Daum C."/>
            <person name="Floudas D."/>
            <person name="Sun H."/>
            <person name="Yadav J.S."/>
            <person name="Pangilinan J."/>
            <person name="Larsson K.H."/>
            <person name="Matsuura K."/>
            <person name="Barry K."/>
            <person name="Labutti K."/>
            <person name="Kuo R."/>
            <person name="Ohm R.A."/>
            <person name="Bhattacharya S.S."/>
            <person name="Shirouzu T."/>
            <person name="Yoshinaga Y."/>
            <person name="Martin F.M."/>
            <person name="Grigoriev I.V."/>
            <person name="Hibbett D.S."/>
        </authorList>
    </citation>
    <scope>NUCLEOTIDE SEQUENCE [LARGE SCALE GENOMIC DNA]</scope>
    <source>
        <strain evidence="2 3">CBS 109695</strain>
    </source>
</reference>
<feature type="region of interest" description="Disordered" evidence="1">
    <location>
        <begin position="1"/>
        <end position="134"/>
    </location>
</feature>